<reference evidence="2 3" key="1">
    <citation type="submission" date="2015-04" db="EMBL/GenBank/DDBJ databases">
        <title>Lasius niger genome sequencing.</title>
        <authorList>
            <person name="Konorov E.A."/>
            <person name="Nikitin M.A."/>
            <person name="Kirill M.V."/>
            <person name="Chang P."/>
        </authorList>
    </citation>
    <scope>NUCLEOTIDE SEQUENCE [LARGE SCALE GENOMIC DNA]</scope>
    <source>
        <tissue evidence="2">Whole</tissue>
    </source>
</reference>
<dbReference type="GO" id="GO:0006281">
    <property type="term" value="P:DNA repair"/>
    <property type="evidence" value="ECO:0007669"/>
    <property type="project" value="UniProtKB-ARBA"/>
</dbReference>
<feature type="domain" description="YqaJ viral recombinase" evidence="1">
    <location>
        <begin position="14"/>
        <end position="120"/>
    </location>
</feature>
<dbReference type="InterPro" id="IPR051703">
    <property type="entry name" value="NF-kappa-B_Signaling_Reg"/>
</dbReference>
<dbReference type="Gene3D" id="3.90.320.10">
    <property type="match status" value="1"/>
</dbReference>
<sequence length="337" mass="39116">MVSSIRYPKVLDTVATHYGIANEQKARETLESKLQKEIRLCGLFIDEMLLYLGASPDGLIDTNGIVEIKCPLSAKGLTVEDAIRRNVNLRRIFHKKNTNRMNESHVYFYQIQGQLHITQRDYCIFALWTSVDIKYITVHRDDTFWKTKMEPFLSRFYMECLLPEIVDSRRNRSMPIREPEYILRARVEANSKEILSLRVQDKRKKATAAASKKRIKRCKDGSDISIDAANPMHEASFERSVNIAQKKSSRSEWSPIEIDDNVQITDEDVKVLEAVRRDISIDEVIANILPRNSLLTDTSIDLFQIIVQENSNFKFNPACYTGYYYYIKPCDPQQKDM</sequence>
<dbReference type="Pfam" id="PF09588">
    <property type="entry name" value="YqaJ"/>
    <property type="match status" value="1"/>
</dbReference>
<dbReference type="PaxDb" id="67767-A0A0J7K3D0"/>
<dbReference type="PANTHER" id="PTHR46609">
    <property type="entry name" value="EXONUCLEASE, PHAGE-TYPE/RECB, C-TERMINAL DOMAIN-CONTAINING PROTEIN"/>
    <property type="match status" value="1"/>
</dbReference>
<dbReference type="AlphaFoldDB" id="A0A0J7K3D0"/>
<organism evidence="2 3">
    <name type="scientific">Lasius niger</name>
    <name type="common">Black garden ant</name>
    <dbReference type="NCBI Taxonomy" id="67767"/>
    <lineage>
        <taxon>Eukaryota</taxon>
        <taxon>Metazoa</taxon>
        <taxon>Ecdysozoa</taxon>
        <taxon>Arthropoda</taxon>
        <taxon>Hexapoda</taxon>
        <taxon>Insecta</taxon>
        <taxon>Pterygota</taxon>
        <taxon>Neoptera</taxon>
        <taxon>Endopterygota</taxon>
        <taxon>Hymenoptera</taxon>
        <taxon>Apocrita</taxon>
        <taxon>Aculeata</taxon>
        <taxon>Formicoidea</taxon>
        <taxon>Formicidae</taxon>
        <taxon>Formicinae</taxon>
        <taxon>Lasius</taxon>
        <taxon>Lasius</taxon>
    </lineage>
</organism>
<evidence type="ECO:0000313" key="3">
    <source>
        <dbReference type="Proteomes" id="UP000036403"/>
    </source>
</evidence>
<dbReference type="EMBL" id="LBMM01015358">
    <property type="protein sequence ID" value="KMQ84842.1"/>
    <property type="molecule type" value="Genomic_DNA"/>
</dbReference>
<evidence type="ECO:0000259" key="1">
    <source>
        <dbReference type="Pfam" id="PF09588"/>
    </source>
</evidence>
<dbReference type="Proteomes" id="UP000036403">
    <property type="component" value="Unassembled WGS sequence"/>
</dbReference>
<dbReference type="SUPFAM" id="SSF52980">
    <property type="entry name" value="Restriction endonuclease-like"/>
    <property type="match status" value="1"/>
</dbReference>
<dbReference type="OrthoDB" id="6605887at2759"/>
<protein>
    <recommendedName>
        <fullName evidence="1">YqaJ viral recombinase domain-containing protein</fullName>
    </recommendedName>
</protein>
<dbReference type="InterPro" id="IPR019080">
    <property type="entry name" value="YqaJ_viral_recombinase"/>
</dbReference>
<comment type="caution">
    <text evidence="2">The sequence shown here is derived from an EMBL/GenBank/DDBJ whole genome shotgun (WGS) entry which is preliminary data.</text>
</comment>
<keyword evidence="3" id="KW-1185">Reference proteome</keyword>
<dbReference type="InterPro" id="IPR011604">
    <property type="entry name" value="PDDEXK-like_dom_sf"/>
</dbReference>
<dbReference type="STRING" id="67767.A0A0J7K3D0"/>
<dbReference type="InterPro" id="IPR011335">
    <property type="entry name" value="Restrct_endonuc-II-like"/>
</dbReference>
<name>A0A0J7K3D0_LASNI</name>
<dbReference type="PANTHER" id="PTHR46609:SF8">
    <property type="entry name" value="YQAJ VIRAL RECOMBINASE DOMAIN-CONTAINING PROTEIN"/>
    <property type="match status" value="1"/>
</dbReference>
<evidence type="ECO:0000313" key="2">
    <source>
        <dbReference type="EMBL" id="KMQ84842.1"/>
    </source>
</evidence>
<proteinExistence type="predicted"/>
<gene>
    <name evidence="2" type="ORF">RF55_17026</name>
</gene>
<accession>A0A0J7K3D0</accession>
<dbReference type="CDD" id="cd22343">
    <property type="entry name" value="PDDEXK_lambda_exonuclease-like"/>
    <property type="match status" value="1"/>
</dbReference>